<organism evidence="1 2">
    <name type="scientific">Marivirga lumbricoides</name>
    <dbReference type="NCBI Taxonomy" id="1046115"/>
    <lineage>
        <taxon>Bacteria</taxon>
        <taxon>Pseudomonadati</taxon>
        <taxon>Bacteroidota</taxon>
        <taxon>Cytophagia</taxon>
        <taxon>Cytophagales</taxon>
        <taxon>Marivirgaceae</taxon>
        <taxon>Marivirga</taxon>
    </lineage>
</organism>
<proteinExistence type="predicted"/>
<name>A0ABQ1N0Q3_9BACT</name>
<protein>
    <recommendedName>
        <fullName evidence="3">DUF4340 domain-containing protein</fullName>
    </recommendedName>
</protein>
<evidence type="ECO:0008006" key="3">
    <source>
        <dbReference type="Google" id="ProtNLM"/>
    </source>
</evidence>
<comment type="caution">
    <text evidence="1">The sequence shown here is derived from an EMBL/GenBank/DDBJ whole genome shotgun (WGS) entry which is preliminary data.</text>
</comment>
<keyword evidence="2" id="KW-1185">Reference proteome</keyword>
<dbReference type="EMBL" id="BMEC01000013">
    <property type="protein sequence ID" value="GGC48743.1"/>
    <property type="molecule type" value="Genomic_DNA"/>
</dbReference>
<dbReference type="RefSeq" id="WP_188466574.1">
    <property type="nucleotide sequence ID" value="NZ_BAABHU010000013.1"/>
</dbReference>
<dbReference type="Proteomes" id="UP000636010">
    <property type="component" value="Unassembled WGS sequence"/>
</dbReference>
<evidence type="ECO:0000313" key="2">
    <source>
        <dbReference type="Proteomes" id="UP000636010"/>
    </source>
</evidence>
<accession>A0ABQ1N0Q3</accession>
<gene>
    <name evidence="1" type="ORF">GCM10011506_37970</name>
</gene>
<sequence>MDKSQKKKNIALLAVLAVLIVASIWAFQYNPYQQKSTTFDKELFAVTNPRESLTKISMQSAKVNNVLEKEGENWQVNDTFALDPSMKEVLMALMERISVQRVVTGEESERIKQQVLDSGIQVQLYGEQSLVNEFTAGGDISTISSYFVKDGEVYLMQLPGYQSYVAGIFEVKANDWRDRTVFSGTWQNVVSLTIAEEEEEEGDSIKFSYDEGLLKWNHPQADSVKVMDFVEQFNYFYVDQYLTEENEVFNYRDSFSKKGIIKIKALDASKNLEMTFYTVPDFNAILVQFENQWGAIPIARANKFFPEKESLMK</sequence>
<evidence type="ECO:0000313" key="1">
    <source>
        <dbReference type="EMBL" id="GGC48743.1"/>
    </source>
</evidence>
<reference evidence="2" key="1">
    <citation type="journal article" date="2019" name="Int. J. Syst. Evol. Microbiol.">
        <title>The Global Catalogue of Microorganisms (GCM) 10K type strain sequencing project: providing services to taxonomists for standard genome sequencing and annotation.</title>
        <authorList>
            <consortium name="The Broad Institute Genomics Platform"/>
            <consortium name="The Broad Institute Genome Sequencing Center for Infectious Disease"/>
            <person name="Wu L."/>
            <person name="Ma J."/>
        </authorList>
    </citation>
    <scope>NUCLEOTIDE SEQUENCE [LARGE SCALE GENOMIC DNA]</scope>
    <source>
        <strain evidence="2">CGMCC 1.10832</strain>
    </source>
</reference>